<feature type="region of interest" description="Disordered" evidence="1">
    <location>
        <begin position="1"/>
        <end position="54"/>
    </location>
</feature>
<dbReference type="SUPFAM" id="SSF54695">
    <property type="entry name" value="POZ domain"/>
    <property type="match status" value="1"/>
</dbReference>
<protein>
    <submittedName>
        <fullName evidence="3">BTB/POZ domain-containing protein</fullName>
    </submittedName>
</protein>
<keyword evidence="4" id="KW-1185">Reference proteome</keyword>
<feature type="compositionally biased region" description="Low complexity" evidence="1">
    <location>
        <begin position="485"/>
        <end position="510"/>
    </location>
</feature>
<dbReference type="AlphaFoldDB" id="A0A9P3FW77"/>
<feature type="region of interest" description="Disordered" evidence="1">
    <location>
        <begin position="443"/>
        <end position="608"/>
    </location>
</feature>
<feature type="compositionally biased region" description="Polar residues" evidence="1">
    <location>
        <begin position="475"/>
        <end position="484"/>
    </location>
</feature>
<feature type="compositionally biased region" description="Low complexity" evidence="1">
    <location>
        <begin position="318"/>
        <end position="337"/>
    </location>
</feature>
<feature type="compositionally biased region" description="Low complexity" evidence="1">
    <location>
        <begin position="9"/>
        <end position="30"/>
    </location>
</feature>
<feature type="compositionally biased region" description="Low complexity" evidence="1">
    <location>
        <begin position="517"/>
        <end position="533"/>
    </location>
</feature>
<dbReference type="Proteomes" id="UP000703269">
    <property type="component" value="Unassembled WGS sequence"/>
</dbReference>
<evidence type="ECO:0000256" key="1">
    <source>
        <dbReference type="SAM" id="MobiDB-lite"/>
    </source>
</evidence>
<feature type="region of interest" description="Disordered" evidence="1">
    <location>
        <begin position="309"/>
        <end position="337"/>
    </location>
</feature>
<dbReference type="InterPro" id="IPR011333">
    <property type="entry name" value="SKP1/BTB/POZ_sf"/>
</dbReference>
<accession>A0A9P3FW77</accession>
<dbReference type="InterPro" id="IPR000210">
    <property type="entry name" value="BTB/POZ_dom"/>
</dbReference>
<dbReference type="CDD" id="cd18186">
    <property type="entry name" value="BTB_POZ_ZBTB_KLHL-like"/>
    <property type="match status" value="1"/>
</dbReference>
<dbReference type="OrthoDB" id="288590at2759"/>
<evidence type="ECO:0000259" key="2">
    <source>
        <dbReference type="PROSITE" id="PS50097"/>
    </source>
</evidence>
<feature type="compositionally biased region" description="Low complexity" evidence="1">
    <location>
        <begin position="45"/>
        <end position="54"/>
    </location>
</feature>
<gene>
    <name evidence="3" type="ORF">PsYK624_003080</name>
</gene>
<dbReference type="Gene3D" id="3.30.710.10">
    <property type="entry name" value="Potassium Channel Kv1.1, Chain A"/>
    <property type="match status" value="1"/>
</dbReference>
<sequence length="718" mass="77861">MADLPRQASPRMSSNSISSSPSRPSPLSRPHWPYTTYTGSHGHRPSSSSSIMSAGSATGLGFEYRGPGTPSPSGLVRRTSNLALSTSTASAVPEESTRHWSFTAFEWIVRDVHRLRDHIYNTDNPTDGGDFEILRDSPMLGEGRFKLEVARPAPAENMENMNASNDAQVARSLSLFVTSVMIEYAHTDYEICSSMFAGIKCQDDRVGERGARPDWVWEFWQNDWVFREDSEVWECPLPSLSTLLENPRIKETDSFVICCQIHSPVGPFFPQQPSAAYVPKELLDGLEALLDNANTGDVQFVCLERKEDGDLEPDSPDAATPHSRRSSSSSSTATSAPHTVARKRIIYAHSDILIRRSEYFATMLRSSFSENAASLGERKTYTIIVEEADFVTIYWLLKWVYANWLLFKENDNPKAAIEGAGTGWSAKWLDTRRGQDEWAWTTFSARHPSGDDIGDSRSVTSAESTPGKKGKTPAGSATTSMRGNSSAGSSSSKTAAAPSSSGNSTSTSTARPPPSPVRRANTTGTASTSTSTTNLEVPPPSTADTPSSPTRARKSDPLAAHIPPALSPSSPSFPAQYRPPARPRAPASHPLPLGHGAPRAAPTRDPHAHPCGAPAPASALAMYQVAHRYGMRGLAALALEHMLATLTPARSFALLLASATWEELHKLVEDYVVEKWDEVSVSEEFEVCCQEVAAGEWGAEGGTTLAALFRRLRAPAAR</sequence>
<dbReference type="PROSITE" id="PS50097">
    <property type="entry name" value="BTB"/>
    <property type="match status" value="1"/>
</dbReference>
<name>A0A9P3FW77_9APHY</name>
<feature type="domain" description="BTB" evidence="2">
    <location>
        <begin position="334"/>
        <end position="409"/>
    </location>
</feature>
<dbReference type="EMBL" id="BPQB01000001">
    <property type="protein sequence ID" value="GJE84232.1"/>
    <property type="molecule type" value="Genomic_DNA"/>
</dbReference>
<proteinExistence type="predicted"/>
<organism evidence="3 4">
    <name type="scientific">Phanerochaete sordida</name>
    <dbReference type="NCBI Taxonomy" id="48140"/>
    <lineage>
        <taxon>Eukaryota</taxon>
        <taxon>Fungi</taxon>
        <taxon>Dikarya</taxon>
        <taxon>Basidiomycota</taxon>
        <taxon>Agaricomycotina</taxon>
        <taxon>Agaricomycetes</taxon>
        <taxon>Polyporales</taxon>
        <taxon>Phanerochaetaceae</taxon>
        <taxon>Phanerochaete</taxon>
    </lineage>
</organism>
<evidence type="ECO:0000313" key="3">
    <source>
        <dbReference type="EMBL" id="GJE84232.1"/>
    </source>
</evidence>
<evidence type="ECO:0000313" key="4">
    <source>
        <dbReference type="Proteomes" id="UP000703269"/>
    </source>
</evidence>
<feature type="compositionally biased region" description="Low complexity" evidence="1">
    <location>
        <begin position="557"/>
        <end position="592"/>
    </location>
</feature>
<dbReference type="PANTHER" id="PTHR24413">
    <property type="entry name" value="SPECKLE-TYPE POZ PROTEIN"/>
    <property type="match status" value="1"/>
</dbReference>
<reference evidence="3 4" key="1">
    <citation type="submission" date="2021-08" db="EMBL/GenBank/DDBJ databases">
        <title>Draft Genome Sequence of Phanerochaete sordida strain YK-624.</title>
        <authorList>
            <person name="Mori T."/>
            <person name="Dohra H."/>
            <person name="Suzuki T."/>
            <person name="Kawagishi H."/>
            <person name="Hirai H."/>
        </authorList>
    </citation>
    <scope>NUCLEOTIDE SEQUENCE [LARGE SCALE GENOMIC DNA]</scope>
    <source>
        <strain evidence="3 4">YK-624</strain>
    </source>
</reference>
<comment type="caution">
    <text evidence="3">The sequence shown here is derived from an EMBL/GenBank/DDBJ whole genome shotgun (WGS) entry which is preliminary data.</text>
</comment>